<dbReference type="PROSITE" id="PS00026">
    <property type="entry name" value="CHIT_BIND_I_1"/>
    <property type="match status" value="1"/>
</dbReference>
<dbReference type="AlphaFoldDB" id="A0A6A6UEZ2"/>
<evidence type="ECO:0000313" key="11">
    <source>
        <dbReference type="EMBL" id="KAF2670752.1"/>
    </source>
</evidence>
<name>A0A6A6UEZ2_9PEZI</name>
<evidence type="ECO:0000256" key="6">
    <source>
        <dbReference type="RuleBase" id="RU000454"/>
    </source>
</evidence>
<keyword evidence="3 6" id="KW-0064">Aspartyl protease</keyword>
<feature type="domain" description="Chitin-binding type-1" evidence="9">
    <location>
        <begin position="590"/>
        <end position="634"/>
    </location>
</feature>
<comment type="caution">
    <text evidence="5">Lacks conserved residue(s) required for the propagation of feature annotation.</text>
</comment>
<dbReference type="InterPro" id="IPR001461">
    <property type="entry name" value="Aspartic_peptidase_A1"/>
</dbReference>
<keyword evidence="6" id="KW-0378">Hydrolase</keyword>
<dbReference type="Gene3D" id="3.30.60.10">
    <property type="entry name" value="Endochitinase-like"/>
    <property type="match status" value="2"/>
</dbReference>
<dbReference type="OrthoDB" id="771136at2759"/>
<evidence type="ECO:0000313" key="12">
    <source>
        <dbReference type="Proteomes" id="UP000799302"/>
    </source>
</evidence>
<feature type="disulfide bond" evidence="5">
    <location>
        <begin position="607"/>
        <end position="621"/>
    </location>
</feature>
<evidence type="ECO:0000259" key="9">
    <source>
        <dbReference type="PROSITE" id="PS50941"/>
    </source>
</evidence>
<organism evidence="11 12">
    <name type="scientific">Microthyrium microscopicum</name>
    <dbReference type="NCBI Taxonomy" id="703497"/>
    <lineage>
        <taxon>Eukaryota</taxon>
        <taxon>Fungi</taxon>
        <taxon>Dikarya</taxon>
        <taxon>Ascomycota</taxon>
        <taxon>Pezizomycotina</taxon>
        <taxon>Dothideomycetes</taxon>
        <taxon>Dothideomycetes incertae sedis</taxon>
        <taxon>Microthyriales</taxon>
        <taxon>Microthyriaceae</taxon>
        <taxon>Microthyrium</taxon>
    </lineage>
</organism>
<comment type="similarity">
    <text evidence="1 6">Belongs to the peptidase A1 family.</text>
</comment>
<keyword evidence="2 5" id="KW-0147">Chitin-binding</keyword>
<dbReference type="SUPFAM" id="SSF57016">
    <property type="entry name" value="Plant lectins/antimicrobial peptides"/>
    <property type="match status" value="2"/>
</dbReference>
<evidence type="ECO:0000256" key="1">
    <source>
        <dbReference type="ARBA" id="ARBA00007447"/>
    </source>
</evidence>
<dbReference type="Pfam" id="PF00187">
    <property type="entry name" value="Chitin_bind_1"/>
    <property type="match status" value="2"/>
</dbReference>
<dbReference type="InterPro" id="IPR001002">
    <property type="entry name" value="Chitin-bd_1"/>
</dbReference>
<evidence type="ECO:0000256" key="5">
    <source>
        <dbReference type="PROSITE-ProRule" id="PRU00261"/>
    </source>
</evidence>
<dbReference type="SUPFAM" id="SSF50630">
    <property type="entry name" value="Acid proteases"/>
    <property type="match status" value="1"/>
</dbReference>
<feature type="disulfide bond" evidence="5">
    <location>
        <begin position="662"/>
        <end position="676"/>
    </location>
</feature>
<feature type="compositionally biased region" description="Polar residues" evidence="7">
    <location>
        <begin position="549"/>
        <end position="566"/>
    </location>
</feature>
<dbReference type="PROSITE" id="PS00141">
    <property type="entry name" value="ASP_PROTEASE"/>
    <property type="match status" value="1"/>
</dbReference>
<feature type="region of interest" description="Disordered" evidence="7">
    <location>
        <begin position="423"/>
        <end position="446"/>
    </location>
</feature>
<evidence type="ECO:0000256" key="3">
    <source>
        <dbReference type="ARBA" id="ARBA00022750"/>
    </source>
</evidence>
<dbReference type="PRINTS" id="PR00792">
    <property type="entry name" value="PEPSIN"/>
</dbReference>
<dbReference type="PANTHER" id="PTHR47966">
    <property type="entry name" value="BETA-SITE APP-CLEAVING ENZYME, ISOFORM A-RELATED"/>
    <property type="match status" value="1"/>
</dbReference>
<dbReference type="InterPro" id="IPR036861">
    <property type="entry name" value="Endochitinase-like_sf"/>
</dbReference>
<keyword evidence="8" id="KW-0732">Signal</keyword>
<dbReference type="PROSITE" id="PS51767">
    <property type="entry name" value="PEPTIDASE_A1"/>
    <property type="match status" value="1"/>
</dbReference>
<feature type="region of interest" description="Disordered" evidence="7">
    <location>
        <begin position="468"/>
        <end position="591"/>
    </location>
</feature>
<dbReference type="SMART" id="SM00270">
    <property type="entry name" value="ChtBD1"/>
    <property type="match status" value="2"/>
</dbReference>
<dbReference type="GO" id="GO:0008061">
    <property type="term" value="F:chitin binding"/>
    <property type="evidence" value="ECO:0007669"/>
    <property type="project" value="UniProtKB-UniRule"/>
</dbReference>
<feature type="active site" evidence="4">
    <location>
        <position position="85"/>
    </location>
</feature>
<dbReference type="InterPro" id="IPR001969">
    <property type="entry name" value="Aspartic_peptidase_AS"/>
</dbReference>
<dbReference type="CDD" id="cd00035">
    <property type="entry name" value="ChtBD1"/>
    <property type="match status" value="2"/>
</dbReference>
<dbReference type="Gene3D" id="2.40.70.10">
    <property type="entry name" value="Acid Proteases"/>
    <property type="match status" value="2"/>
</dbReference>
<evidence type="ECO:0000256" key="7">
    <source>
        <dbReference type="SAM" id="MobiDB-lite"/>
    </source>
</evidence>
<accession>A0A6A6UEZ2</accession>
<feature type="disulfide bond" evidence="5">
    <location>
        <begin position="593"/>
        <end position="608"/>
    </location>
</feature>
<dbReference type="InterPro" id="IPR021109">
    <property type="entry name" value="Peptidase_aspartic_dom_sf"/>
</dbReference>
<feature type="compositionally biased region" description="Low complexity" evidence="7">
    <location>
        <begin position="468"/>
        <end position="524"/>
    </location>
</feature>
<dbReference type="Pfam" id="PF00026">
    <property type="entry name" value="Asp"/>
    <property type="match status" value="1"/>
</dbReference>
<gene>
    <name evidence="11" type="ORF">BT63DRAFT_423051</name>
</gene>
<dbReference type="GO" id="GO:0006508">
    <property type="term" value="P:proteolysis"/>
    <property type="evidence" value="ECO:0007669"/>
    <property type="project" value="UniProtKB-KW"/>
</dbReference>
<feature type="signal peptide" evidence="8">
    <location>
        <begin position="1"/>
        <end position="20"/>
    </location>
</feature>
<feature type="domain" description="Chitin-binding type-1" evidence="9">
    <location>
        <begin position="646"/>
        <end position="688"/>
    </location>
</feature>
<dbReference type="GO" id="GO:0004190">
    <property type="term" value="F:aspartic-type endopeptidase activity"/>
    <property type="evidence" value="ECO:0007669"/>
    <property type="project" value="UniProtKB-KW"/>
</dbReference>
<feature type="compositionally biased region" description="Polar residues" evidence="7">
    <location>
        <begin position="525"/>
        <end position="541"/>
    </location>
</feature>
<evidence type="ECO:0000256" key="4">
    <source>
        <dbReference type="PIRSR" id="PIRSR601461-1"/>
    </source>
</evidence>
<evidence type="ECO:0000259" key="10">
    <source>
        <dbReference type="PROSITE" id="PS51767"/>
    </source>
</evidence>
<feature type="disulfide bond" evidence="5">
    <location>
        <begin position="602"/>
        <end position="614"/>
    </location>
</feature>
<protein>
    <submittedName>
        <fullName evidence="11">Acid protease</fullName>
    </submittedName>
</protein>
<dbReference type="EMBL" id="MU004233">
    <property type="protein sequence ID" value="KAF2670752.1"/>
    <property type="molecule type" value="Genomic_DNA"/>
</dbReference>
<feature type="active site" evidence="4">
    <location>
        <position position="273"/>
    </location>
</feature>
<proteinExistence type="inferred from homology"/>
<dbReference type="InterPro" id="IPR018371">
    <property type="entry name" value="Chitin-binding_1_CS"/>
</dbReference>
<feature type="chain" id="PRO_5025379134" evidence="8">
    <location>
        <begin position="21"/>
        <end position="688"/>
    </location>
</feature>
<dbReference type="PANTHER" id="PTHR47966:SF65">
    <property type="entry name" value="ASPARTIC-TYPE ENDOPEPTIDASE"/>
    <property type="match status" value="1"/>
</dbReference>
<feature type="domain" description="Peptidase A1" evidence="10">
    <location>
        <begin position="67"/>
        <end position="382"/>
    </location>
</feature>
<dbReference type="Proteomes" id="UP000799302">
    <property type="component" value="Unassembled WGS sequence"/>
</dbReference>
<sequence length="688" mass="70850">MNLFRSSVVLSLLSATISEAQDIATPNGLIQFPISKVLGSSSTSESGLVKRQASTSLVNDFSIYGVYLINLTIGSNNQPISVQFDTGSFELWVNPSCSTGLNPSFCSSLPRYDPATSTTAKGLNSSHSIIYGSGNATLADYTDKVQLGTASVPSMKFGVATSSNGIDEGILGMSPVSASNSSSSFLQGLVAAGSINTATFSVDLAHSSVLFSGLDSNKYQCGLAVKPILSPSQAPDSQTRYWITLDGLTISQIGGNTSTALSLPAGGQPVVLDTGTTYTYLPQTLVDTIGTTWPNSVFNASENAYFAPCSQPGSLNFTFATTVVSVPFSSLLASGGSVAEQEANFCQIGIFAGPQNVYVLGDAFLNHAYVVFDNEHSQILIGQSANCGTNLVPFVRGQSSVPQISGCSCPTSNSSSIVIPGSTSSSSLTGSSTNSKTSSTNSSTVLSSATVAPTISTILTSGAQLTATTVTTSKASSSKISTRSSVSSGSKSSVVASPKNVATSSDAPSSKKPSSFSHSPLSNSQVKPSQASQRPLSTSKRPSSKVPGVSNTASVKPQRSSGHATASKSFQTSSKPSSSAIVKGPDPSGNDRCGPQNGNYKCSNDQCCSTYGYCGEDDDYCRVGCNPLYGRCEGSSLSVMIDPTGNGRCGTANNGFQCPSQCCSEYGYCGDSTSYCGRGCQSKFGTCW</sequence>
<dbReference type="InterPro" id="IPR033121">
    <property type="entry name" value="PEPTIDASE_A1"/>
</dbReference>
<keyword evidence="12" id="KW-1185">Reference proteome</keyword>
<keyword evidence="5" id="KW-1015">Disulfide bond</keyword>
<evidence type="ECO:0000256" key="2">
    <source>
        <dbReference type="ARBA" id="ARBA00022669"/>
    </source>
</evidence>
<evidence type="ECO:0000256" key="8">
    <source>
        <dbReference type="SAM" id="SignalP"/>
    </source>
</evidence>
<reference evidence="11" key="1">
    <citation type="journal article" date="2020" name="Stud. Mycol.">
        <title>101 Dothideomycetes genomes: a test case for predicting lifestyles and emergence of pathogens.</title>
        <authorList>
            <person name="Haridas S."/>
            <person name="Albert R."/>
            <person name="Binder M."/>
            <person name="Bloem J."/>
            <person name="Labutti K."/>
            <person name="Salamov A."/>
            <person name="Andreopoulos B."/>
            <person name="Baker S."/>
            <person name="Barry K."/>
            <person name="Bills G."/>
            <person name="Bluhm B."/>
            <person name="Cannon C."/>
            <person name="Castanera R."/>
            <person name="Culley D."/>
            <person name="Daum C."/>
            <person name="Ezra D."/>
            <person name="Gonzalez J."/>
            <person name="Henrissat B."/>
            <person name="Kuo A."/>
            <person name="Liang C."/>
            <person name="Lipzen A."/>
            <person name="Lutzoni F."/>
            <person name="Magnuson J."/>
            <person name="Mondo S."/>
            <person name="Nolan M."/>
            <person name="Ohm R."/>
            <person name="Pangilinan J."/>
            <person name="Park H.-J."/>
            <person name="Ramirez L."/>
            <person name="Alfaro M."/>
            <person name="Sun H."/>
            <person name="Tritt A."/>
            <person name="Yoshinaga Y."/>
            <person name="Zwiers L.-H."/>
            <person name="Turgeon B."/>
            <person name="Goodwin S."/>
            <person name="Spatafora J."/>
            <person name="Crous P."/>
            <person name="Grigoriev I."/>
        </authorList>
    </citation>
    <scope>NUCLEOTIDE SEQUENCE</scope>
    <source>
        <strain evidence="11">CBS 115976</strain>
    </source>
</reference>
<keyword evidence="6 11" id="KW-0645">Protease</keyword>
<feature type="compositionally biased region" description="Low complexity" evidence="7">
    <location>
        <begin position="567"/>
        <end position="579"/>
    </location>
</feature>
<dbReference type="PROSITE" id="PS50941">
    <property type="entry name" value="CHIT_BIND_I_2"/>
    <property type="match status" value="2"/>
</dbReference>